<dbReference type="EMBL" id="SGXD01000005">
    <property type="protein sequence ID" value="RZS80091.1"/>
    <property type="molecule type" value="Genomic_DNA"/>
</dbReference>
<feature type="domain" description="SCP" evidence="2">
    <location>
        <begin position="77"/>
        <end position="174"/>
    </location>
</feature>
<dbReference type="InterPro" id="IPR035940">
    <property type="entry name" value="CAP_sf"/>
</dbReference>
<organism evidence="3 4">
    <name type="scientific">Motilibacter rhizosphaerae</name>
    <dbReference type="NCBI Taxonomy" id="598652"/>
    <lineage>
        <taxon>Bacteria</taxon>
        <taxon>Bacillati</taxon>
        <taxon>Actinomycetota</taxon>
        <taxon>Actinomycetes</taxon>
        <taxon>Motilibacterales</taxon>
        <taxon>Motilibacteraceae</taxon>
        <taxon>Motilibacter</taxon>
    </lineage>
</organism>
<protein>
    <submittedName>
        <fullName evidence="3">Uncharacterized protein YkwD</fullName>
    </submittedName>
</protein>
<dbReference type="RefSeq" id="WP_130494297.1">
    <property type="nucleotide sequence ID" value="NZ_SGXD01000005.1"/>
</dbReference>
<proteinExistence type="predicted"/>
<dbReference type="Proteomes" id="UP000293638">
    <property type="component" value="Unassembled WGS sequence"/>
</dbReference>
<evidence type="ECO:0000259" key="2">
    <source>
        <dbReference type="Pfam" id="PF00188"/>
    </source>
</evidence>
<evidence type="ECO:0000313" key="3">
    <source>
        <dbReference type="EMBL" id="RZS80091.1"/>
    </source>
</evidence>
<dbReference type="PANTHER" id="PTHR31157">
    <property type="entry name" value="SCP DOMAIN-CONTAINING PROTEIN"/>
    <property type="match status" value="1"/>
</dbReference>
<name>A0A4Q7NAW4_9ACTN</name>
<evidence type="ECO:0000256" key="1">
    <source>
        <dbReference type="SAM" id="SignalP"/>
    </source>
</evidence>
<dbReference type="InterPro" id="IPR006311">
    <property type="entry name" value="TAT_signal"/>
</dbReference>
<sequence>MRPESSRPSRRLLAGMVGMVGMVALLPLGQALPAHAATSPAAAALGTASAATPAVTSSTTSRASARASAVRTLLVQINRERAAHHLRPLRLSRDLTVYAGRHSVDMAVPRRLVHSTGLSTLCCWTRIGENVAYAVTPQIAGATLLASPPHRANILTPQFTEIGIGVARSGGRIWVTEVFRARR</sequence>
<dbReference type="Gene3D" id="3.40.33.10">
    <property type="entry name" value="CAP"/>
    <property type="match status" value="1"/>
</dbReference>
<evidence type="ECO:0000313" key="4">
    <source>
        <dbReference type="Proteomes" id="UP000293638"/>
    </source>
</evidence>
<dbReference type="AlphaFoldDB" id="A0A4Q7NAW4"/>
<accession>A0A4Q7NAW4</accession>
<dbReference type="PANTHER" id="PTHR31157:SF1">
    <property type="entry name" value="SCP DOMAIN-CONTAINING PROTEIN"/>
    <property type="match status" value="1"/>
</dbReference>
<reference evidence="3 4" key="1">
    <citation type="submission" date="2019-02" db="EMBL/GenBank/DDBJ databases">
        <title>Genomic Encyclopedia of Type Strains, Phase IV (KMG-IV): sequencing the most valuable type-strain genomes for metagenomic binning, comparative biology and taxonomic classification.</title>
        <authorList>
            <person name="Goeker M."/>
        </authorList>
    </citation>
    <scope>NUCLEOTIDE SEQUENCE [LARGE SCALE GENOMIC DNA]</scope>
    <source>
        <strain evidence="3 4">DSM 45622</strain>
    </source>
</reference>
<dbReference type="Pfam" id="PF00188">
    <property type="entry name" value="CAP"/>
    <property type="match status" value="1"/>
</dbReference>
<gene>
    <name evidence="3" type="ORF">EV189_3571</name>
</gene>
<dbReference type="CDD" id="cd05379">
    <property type="entry name" value="CAP_bacterial"/>
    <property type="match status" value="1"/>
</dbReference>
<dbReference type="PROSITE" id="PS51318">
    <property type="entry name" value="TAT"/>
    <property type="match status" value="1"/>
</dbReference>
<feature type="chain" id="PRO_5020758812" evidence="1">
    <location>
        <begin position="37"/>
        <end position="183"/>
    </location>
</feature>
<keyword evidence="1" id="KW-0732">Signal</keyword>
<keyword evidence="4" id="KW-1185">Reference proteome</keyword>
<feature type="signal peptide" evidence="1">
    <location>
        <begin position="1"/>
        <end position="36"/>
    </location>
</feature>
<comment type="caution">
    <text evidence="3">The sequence shown here is derived from an EMBL/GenBank/DDBJ whole genome shotgun (WGS) entry which is preliminary data.</text>
</comment>
<dbReference type="SUPFAM" id="SSF55797">
    <property type="entry name" value="PR-1-like"/>
    <property type="match status" value="1"/>
</dbReference>
<dbReference type="OrthoDB" id="68195at2"/>
<dbReference type="InterPro" id="IPR014044">
    <property type="entry name" value="CAP_dom"/>
</dbReference>